<feature type="binding site" evidence="11">
    <location>
        <position position="11"/>
    </location>
    <ligand>
        <name>CTP</name>
        <dbReference type="ChEBI" id="CHEBI:37563"/>
    </ligand>
</feature>
<dbReference type="SUPFAM" id="SSF81891">
    <property type="entry name" value="Poly A polymerase C-terminal region-like"/>
    <property type="match status" value="1"/>
</dbReference>
<dbReference type="RefSeq" id="WP_163105145.1">
    <property type="nucleotide sequence ID" value="NZ_JAAAWO010000002.1"/>
</dbReference>
<dbReference type="HAMAP" id="MF_01262">
    <property type="entry name" value="CCA_bact_type2"/>
    <property type="match status" value="1"/>
</dbReference>
<evidence type="ECO:0000256" key="10">
    <source>
        <dbReference type="ARBA" id="ARBA00022884"/>
    </source>
</evidence>
<dbReference type="SUPFAM" id="SSF81301">
    <property type="entry name" value="Nucleotidyltransferase"/>
    <property type="match status" value="1"/>
</dbReference>
<dbReference type="GO" id="GO:0004810">
    <property type="term" value="F:CCA tRNA nucleotidyltransferase activity"/>
    <property type="evidence" value="ECO:0007669"/>
    <property type="project" value="UniProtKB-UniRule"/>
</dbReference>
<evidence type="ECO:0000313" key="15">
    <source>
        <dbReference type="EMBL" id="NDW14540.1"/>
    </source>
</evidence>
<dbReference type="GO" id="GO:0000287">
    <property type="term" value="F:magnesium ion binding"/>
    <property type="evidence" value="ECO:0007669"/>
    <property type="project" value="UniProtKB-UniRule"/>
</dbReference>
<evidence type="ECO:0000256" key="12">
    <source>
        <dbReference type="SAM" id="MobiDB-lite"/>
    </source>
</evidence>
<evidence type="ECO:0000259" key="13">
    <source>
        <dbReference type="Pfam" id="PF01743"/>
    </source>
</evidence>
<comment type="cofactor">
    <cofactor evidence="1 11">
        <name>Mg(2+)</name>
        <dbReference type="ChEBI" id="CHEBI:18420"/>
    </cofactor>
</comment>
<keyword evidence="10 11" id="KW-0694">RNA-binding</keyword>
<dbReference type="Pfam" id="PF01743">
    <property type="entry name" value="PolyA_pol"/>
    <property type="match status" value="1"/>
</dbReference>
<dbReference type="GO" id="GO:0001680">
    <property type="term" value="P:tRNA 3'-terminal CCA addition"/>
    <property type="evidence" value="ECO:0007669"/>
    <property type="project" value="UniProtKB-UniRule"/>
</dbReference>
<dbReference type="AlphaFoldDB" id="A0A6N9TBJ3"/>
<evidence type="ECO:0000259" key="14">
    <source>
        <dbReference type="Pfam" id="PF12627"/>
    </source>
</evidence>
<feature type="binding site" evidence="11">
    <location>
        <position position="91"/>
    </location>
    <ligand>
        <name>CTP</name>
        <dbReference type="ChEBI" id="CHEBI:37563"/>
    </ligand>
</feature>
<protein>
    <recommendedName>
        <fullName evidence="11">CCA-adding enzyme</fullName>
        <ecNumber evidence="11">2.7.7.72</ecNumber>
    </recommendedName>
    <alternativeName>
        <fullName evidence="11">CCA tRNA nucleotidyltransferase</fullName>
    </alternativeName>
    <alternativeName>
        <fullName evidence="11">tRNA CCA-pyrophosphorylase</fullName>
    </alternativeName>
    <alternativeName>
        <fullName evidence="11">tRNA adenylyl-/cytidylyl- transferase</fullName>
    </alternativeName>
    <alternativeName>
        <fullName evidence="11">tRNA nucleotidyltransferase</fullName>
    </alternativeName>
    <alternativeName>
        <fullName evidence="11">tRNA-NT</fullName>
    </alternativeName>
</protein>
<evidence type="ECO:0000256" key="4">
    <source>
        <dbReference type="ARBA" id="ARBA00022695"/>
    </source>
</evidence>
<gene>
    <name evidence="11" type="primary">cca</name>
    <name evidence="15" type="ORF">GTQ48_03215</name>
</gene>
<comment type="similarity">
    <text evidence="11">Belongs to the tRNA nucleotidyltransferase/poly(A) polymerase family. Bacterial CCA-adding enzyme type 2 subfamily.</text>
</comment>
<reference evidence="15 16" key="1">
    <citation type="submission" date="2020-01" db="EMBL/GenBank/DDBJ databases">
        <title>Genomes of bacteria type strains.</title>
        <authorList>
            <person name="Chen J."/>
            <person name="Zhu S."/>
            <person name="Yang J."/>
        </authorList>
    </citation>
    <scope>NUCLEOTIDE SEQUENCE [LARGE SCALE GENOMIC DNA]</scope>
    <source>
        <strain evidence="15 16">LMG 24078</strain>
    </source>
</reference>
<keyword evidence="7 11" id="KW-0692">RNA repair</keyword>
<evidence type="ECO:0000256" key="2">
    <source>
        <dbReference type="ARBA" id="ARBA00022679"/>
    </source>
</evidence>
<keyword evidence="8 11" id="KW-0067">ATP-binding</keyword>
<feature type="binding site" evidence="11">
    <location>
        <position position="21"/>
    </location>
    <ligand>
        <name>Mg(2+)</name>
        <dbReference type="ChEBI" id="CHEBI:18420"/>
    </ligand>
</feature>
<feature type="binding site" evidence="11">
    <location>
        <position position="8"/>
    </location>
    <ligand>
        <name>CTP</name>
        <dbReference type="ChEBI" id="CHEBI:37563"/>
    </ligand>
</feature>
<dbReference type="GO" id="GO:0005524">
    <property type="term" value="F:ATP binding"/>
    <property type="evidence" value="ECO:0007669"/>
    <property type="project" value="UniProtKB-UniRule"/>
</dbReference>
<dbReference type="GO" id="GO:0000049">
    <property type="term" value="F:tRNA binding"/>
    <property type="evidence" value="ECO:0007669"/>
    <property type="project" value="UniProtKB-UniRule"/>
</dbReference>
<feature type="binding site" evidence="11">
    <location>
        <position position="140"/>
    </location>
    <ligand>
        <name>ATP</name>
        <dbReference type="ChEBI" id="CHEBI:30616"/>
    </ligand>
</feature>
<comment type="caution">
    <text evidence="15">The sequence shown here is derived from an EMBL/GenBank/DDBJ whole genome shotgun (WGS) entry which is preliminary data.</text>
</comment>
<evidence type="ECO:0000256" key="7">
    <source>
        <dbReference type="ARBA" id="ARBA00022800"/>
    </source>
</evidence>
<feature type="binding site" evidence="11">
    <location>
        <position position="140"/>
    </location>
    <ligand>
        <name>CTP</name>
        <dbReference type="ChEBI" id="CHEBI:37563"/>
    </ligand>
</feature>
<feature type="binding site" evidence="11">
    <location>
        <position position="137"/>
    </location>
    <ligand>
        <name>ATP</name>
        <dbReference type="ChEBI" id="CHEBI:30616"/>
    </ligand>
</feature>
<comment type="function">
    <text evidence="11">Catalyzes the addition and repair of the essential 3'-terminal CCA sequence in tRNAs without using a nucleic acid template. Adds these three nucleotides in the order of C, C, and A to the tRNA nucleotide-73, using CTP and ATP as substrates and producing inorganic pyrophosphate. tRNA 3'-terminal CCA addition is required both for tRNA processing and repair. Also involved in tRNA surveillance by mediating tandem CCA addition to generate a CCACCA at the 3' terminus of unstable tRNAs. While stable tRNAs receive only 3'-terminal CCA, unstable tRNAs are marked with CCACCA and rapidly degraded.</text>
</comment>
<dbReference type="EMBL" id="JAAAWO010000002">
    <property type="protein sequence ID" value="NDW14540.1"/>
    <property type="molecule type" value="Genomic_DNA"/>
</dbReference>
<feature type="region of interest" description="Disordered" evidence="12">
    <location>
        <begin position="232"/>
        <end position="254"/>
    </location>
</feature>
<evidence type="ECO:0000256" key="8">
    <source>
        <dbReference type="ARBA" id="ARBA00022840"/>
    </source>
</evidence>
<evidence type="ECO:0000313" key="16">
    <source>
        <dbReference type="Proteomes" id="UP000471381"/>
    </source>
</evidence>
<feature type="binding site" evidence="11">
    <location>
        <position position="8"/>
    </location>
    <ligand>
        <name>ATP</name>
        <dbReference type="ChEBI" id="CHEBI:30616"/>
    </ligand>
</feature>
<comment type="catalytic activity">
    <reaction evidence="11">
        <text>a tRNA with a 3' CCA end + 2 CTP + ATP = a tRNA with a 3' CCACCA end + 3 diphosphate</text>
        <dbReference type="Rhea" id="RHEA:76235"/>
        <dbReference type="Rhea" id="RHEA-COMP:10468"/>
        <dbReference type="Rhea" id="RHEA-COMP:18655"/>
        <dbReference type="ChEBI" id="CHEBI:30616"/>
        <dbReference type="ChEBI" id="CHEBI:33019"/>
        <dbReference type="ChEBI" id="CHEBI:37563"/>
        <dbReference type="ChEBI" id="CHEBI:83071"/>
        <dbReference type="ChEBI" id="CHEBI:195187"/>
    </reaction>
</comment>
<dbReference type="Gene3D" id="1.10.3090.10">
    <property type="entry name" value="cca-adding enzyme, domain 2"/>
    <property type="match status" value="1"/>
</dbReference>
<keyword evidence="3 11" id="KW-0819">tRNA processing</keyword>
<evidence type="ECO:0000256" key="1">
    <source>
        <dbReference type="ARBA" id="ARBA00001946"/>
    </source>
</evidence>
<keyword evidence="16" id="KW-1185">Reference proteome</keyword>
<dbReference type="InterPro" id="IPR032828">
    <property type="entry name" value="PolyA_RNA-bd"/>
</dbReference>
<dbReference type="InterPro" id="IPR050124">
    <property type="entry name" value="tRNA_CCA-adding_enzyme"/>
</dbReference>
<feature type="binding site" evidence="11">
    <location>
        <position position="137"/>
    </location>
    <ligand>
        <name>CTP</name>
        <dbReference type="ChEBI" id="CHEBI:37563"/>
    </ligand>
</feature>
<dbReference type="InterPro" id="IPR012006">
    <property type="entry name" value="CCA_bact"/>
</dbReference>
<dbReference type="PIRSF" id="PIRSF000813">
    <property type="entry name" value="CCA_bact"/>
    <property type="match status" value="1"/>
</dbReference>
<sequence>MQVYLVGGAVRDTLLGRPVTERDYVVVGATPDDMLAKGFTQVGKDFPVFLHPRTNEEYALARTERKSGAGYTGFICDASSEVTLEEDLRRRDLTVNAMAQDDSGNIIDPYNGKADLENRCLRHVSQAFSEDPLRVFRAARFAARYAYLAFYIAEDTIALMTLMATSGELKALSAERVWQETKRSLLEQSPGVYFSTLAKSKALPSWFMELSDVIDDAIALLVKAVAATNGNGNSNDNDDGSIDSKADENVSADKKEQDDTQILITRFTSLCMLLNEQQAASLCKRLRVPNQVSEIVVLACKFKTLLLGNIIGSATSHRASSTETCITSDALITVFNAADAWRRAERFERLLFAIGPAAEASGVKWSATHGLINKALAAANQVNVKDIIAKGHKGAAIKEALDKEKLQAIGHAIKSVKGEGAK</sequence>
<feature type="binding site" evidence="11">
    <location>
        <position position="23"/>
    </location>
    <ligand>
        <name>Mg(2+)</name>
        <dbReference type="ChEBI" id="CHEBI:18420"/>
    </ligand>
</feature>
<dbReference type="InterPro" id="IPR002646">
    <property type="entry name" value="PolA_pol_head_dom"/>
</dbReference>
<evidence type="ECO:0000256" key="6">
    <source>
        <dbReference type="ARBA" id="ARBA00022741"/>
    </source>
</evidence>
<dbReference type="PANTHER" id="PTHR47545:SF1">
    <property type="entry name" value="MULTIFUNCTIONAL CCA PROTEIN"/>
    <property type="match status" value="1"/>
</dbReference>
<dbReference type="Gene3D" id="3.30.460.10">
    <property type="entry name" value="Beta Polymerase, domain 2"/>
    <property type="match status" value="1"/>
</dbReference>
<evidence type="ECO:0000256" key="5">
    <source>
        <dbReference type="ARBA" id="ARBA00022723"/>
    </source>
</evidence>
<dbReference type="PANTHER" id="PTHR47545">
    <property type="entry name" value="MULTIFUNCTIONAL CCA PROTEIN"/>
    <property type="match status" value="1"/>
</dbReference>
<feature type="compositionally biased region" description="Basic and acidic residues" evidence="12">
    <location>
        <begin position="242"/>
        <end position="254"/>
    </location>
</feature>
<evidence type="ECO:0000256" key="11">
    <source>
        <dbReference type="HAMAP-Rule" id="MF_01262"/>
    </source>
</evidence>
<dbReference type="CDD" id="cd05398">
    <property type="entry name" value="NT_ClassII-CCAase"/>
    <property type="match status" value="1"/>
</dbReference>
<keyword evidence="2 11" id="KW-0808">Transferase</keyword>
<dbReference type="GO" id="GO:0042245">
    <property type="term" value="P:RNA repair"/>
    <property type="evidence" value="ECO:0007669"/>
    <property type="project" value="UniProtKB-KW"/>
</dbReference>
<feature type="binding site" evidence="11">
    <location>
        <position position="11"/>
    </location>
    <ligand>
        <name>ATP</name>
        <dbReference type="ChEBI" id="CHEBI:30616"/>
    </ligand>
</feature>
<dbReference type="InterPro" id="IPR043519">
    <property type="entry name" value="NT_sf"/>
</dbReference>
<keyword evidence="9 11" id="KW-0460">Magnesium</keyword>
<feature type="domain" description="tRNA nucleotidyltransferase/poly(A) polymerase RNA and SrmB- binding" evidence="14">
    <location>
        <begin position="150"/>
        <end position="211"/>
    </location>
</feature>
<keyword evidence="4 11" id="KW-0548">Nucleotidyltransferase</keyword>
<organism evidence="15 16">
    <name type="scientific">Alteromonas genovensis</name>
    <dbReference type="NCBI Taxonomy" id="471225"/>
    <lineage>
        <taxon>Bacteria</taxon>
        <taxon>Pseudomonadati</taxon>
        <taxon>Pseudomonadota</taxon>
        <taxon>Gammaproteobacteria</taxon>
        <taxon>Alteromonadales</taxon>
        <taxon>Alteromonadaceae</taxon>
        <taxon>Alteromonas/Salinimonas group</taxon>
        <taxon>Alteromonas</taxon>
    </lineage>
</organism>
<feature type="domain" description="Poly A polymerase head" evidence="13">
    <location>
        <begin position="3"/>
        <end position="122"/>
    </location>
</feature>
<comment type="catalytic activity">
    <reaction evidence="11">
        <text>a tRNA precursor + 2 CTP + ATP = a tRNA with a 3' CCA end + 3 diphosphate</text>
        <dbReference type="Rhea" id="RHEA:14433"/>
        <dbReference type="Rhea" id="RHEA-COMP:10465"/>
        <dbReference type="Rhea" id="RHEA-COMP:10468"/>
        <dbReference type="ChEBI" id="CHEBI:30616"/>
        <dbReference type="ChEBI" id="CHEBI:33019"/>
        <dbReference type="ChEBI" id="CHEBI:37563"/>
        <dbReference type="ChEBI" id="CHEBI:74896"/>
        <dbReference type="ChEBI" id="CHEBI:83071"/>
        <dbReference type="EC" id="2.7.7.72"/>
    </reaction>
</comment>
<comment type="miscellaneous">
    <text evidence="11">A single active site specifically recognizes both ATP and CTP and is responsible for their addition.</text>
</comment>
<dbReference type="Pfam" id="PF12627">
    <property type="entry name" value="PolyA_pol_RNAbd"/>
    <property type="match status" value="1"/>
</dbReference>
<dbReference type="EC" id="2.7.7.72" evidence="11"/>
<evidence type="ECO:0000256" key="3">
    <source>
        <dbReference type="ARBA" id="ARBA00022694"/>
    </source>
</evidence>
<name>A0A6N9TBJ3_9ALTE</name>
<accession>A0A6N9TBJ3</accession>
<feature type="binding site" evidence="11">
    <location>
        <position position="91"/>
    </location>
    <ligand>
        <name>ATP</name>
        <dbReference type="ChEBI" id="CHEBI:30616"/>
    </ligand>
</feature>
<evidence type="ECO:0000256" key="9">
    <source>
        <dbReference type="ARBA" id="ARBA00022842"/>
    </source>
</evidence>
<keyword evidence="5 11" id="KW-0479">Metal-binding</keyword>
<keyword evidence="6 11" id="KW-0547">Nucleotide-binding</keyword>
<proteinExistence type="inferred from homology"/>
<dbReference type="Proteomes" id="UP000471381">
    <property type="component" value="Unassembled WGS sequence"/>
</dbReference>